<feature type="compositionally biased region" description="Low complexity" evidence="1">
    <location>
        <begin position="49"/>
        <end position="64"/>
    </location>
</feature>
<evidence type="ECO:0000313" key="4">
    <source>
        <dbReference type="Proteomes" id="UP000824250"/>
    </source>
</evidence>
<reference evidence="3" key="1">
    <citation type="submission" date="2020-10" db="EMBL/GenBank/DDBJ databases">
        <authorList>
            <person name="Gilroy R."/>
        </authorList>
    </citation>
    <scope>NUCLEOTIDE SEQUENCE</scope>
    <source>
        <strain evidence="3">CHK180-2868</strain>
    </source>
</reference>
<evidence type="ECO:0000313" key="3">
    <source>
        <dbReference type="EMBL" id="HIR05650.1"/>
    </source>
</evidence>
<gene>
    <name evidence="3" type="ORF">IAB28_06755</name>
</gene>
<keyword evidence="2" id="KW-1133">Transmembrane helix</keyword>
<feature type="region of interest" description="Disordered" evidence="1">
    <location>
        <begin position="40"/>
        <end position="64"/>
    </location>
</feature>
<comment type="caution">
    <text evidence="3">The sequence shown here is derived from an EMBL/GenBank/DDBJ whole genome shotgun (WGS) entry which is preliminary data.</text>
</comment>
<reference evidence="3" key="2">
    <citation type="journal article" date="2021" name="PeerJ">
        <title>Extensive microbial diversity within the chicken gut microbiome revealed by metagenomics and culture.</title>
        <authorList>
            <person name="Gilroy R."/>
            <person name="Ravi A."/>
            <person name="Getino M."/>
            <person name="Pursley I."/>
            <person name="Horton D.L."/>
            <person name="Alikhan N.F."/>
            <person name="Baker D."/>
            <person name="Gharbi K."/>
            <person name="Hall N."/>
            <person name="Watson M."/>
            <person name="Adriaenssens E.M."/>
            <person name="Foster-Nyarko E."/>
            <person name="Jarju S."/>
            <person name="Secka A."/>
            <person name="Antonio M."/>
            <person name="Oren A."/>
            <person name="Chaudhuri R.R."/>
            <person name="La Ragione R."/>
            <person name="Hildebrand F."/>
            <person name="Pallen M.J."/>
        </authorList>
    </citation>
    <scope>NUCLEOTIDE SEQUENCE</scope>
    <source>
        <strain evidence="3">CHK180-2868</strain>
    </source>
</reference>
<evidence type="ECO:0000256" key="2">
    <source>
        <dbReference type="SAM" id="Phobius"/>
    </source>
</evidence>
<dbReference type="EMBL" id="DVGC01000036">
    <property type="protein sequence ID" value="HIR05650.1"/>
    <property type="molecule type" value="Genomic_DNA"/>
</dbReference>
<dbReference type="AlphaFoldDB" id="A0A9D1A612"/>
<sequence>MYQNHDKKEVWKIRALMAVWTVIVFFGISVLFGYTEFDDPTPVGDETTEAGTAGAETTEGTEAETVSLQPELPVSDAEEEILSSLYAAMEVGDFAQAAEILNTEEEALKTLTAETLNGEAWLYYEQEENGTSLHYMEQLGEGAAGDGLALSRYNTAFFGSFQNGRPEGSCLAVQAVVTDAPRYTYASGSWSNGKMNGEGETGYRYYETIPEGSYAGIKKSGTYSENLLDGAFVYEVEGADGEVFSWDMEAAAGVTVLNDSWVYSEASGTYALGARDHEDRTYVLEDGQAQSVLWNNLIVWGE</sequence>
<dbReference type="Proteomes" id="UP000824250">
    <property type="component" value="Unassembled WGS sequence"/>
</dbReference>
<accession>A0A9D1A612</accession>
<protein>
    <submittedName>
        <fullName evidence="3">Uncharacterized protein</fullName>
    </submittedName>
</protein>
<proteinExistence type="predicted"/>
<keyword evidence="2" id="KW-0472">Membrane</keyword>
<name>A0A9D1A612_9FIRM</name>
<organism evidence="3 4">
    <name type="scientific">Candidatus Copromonas faecavium</name>
    <name type="common">nom. illeg.</name>
    <dbReference type="NCBI Taxonomy" id="2840740"/>
    <lineage>
        <taxon>Bacteria</taxon>
        <taxon>Bacillati</taxon>
        <taxon>Bacillota</taxon>
        <taxon>Clostridia</taxon>
        <taxon>Lachnospirales</taxon>
        <taxon>Lachnospiraceae</taxon>
        <taxon>Candidatus Copromonas (nom. illeg.)</taxon>
    </lineage>
</organism>
<feature type="transmembrane region" description="Helical" evidence="2">
    <location>
        <begin position="12"/>
        <end position="34"/>
    </location>
</feature>
<keyword evidence="2" id="KW-0812">Transmembrane</keyword>
<evidence type="ECO:0000256" key="1">
    <source>
        <dbReference type="SAM" id="MobiDB-lite"/>
    </source>
</evidence>